<name>A0A918J9I3_9FLAO</name>
<dbReference type="PANTHER" id="PTHR44103">
    <property type="entry name" value="PROPROTEIN CONVERTASE P"/>
    <property type="match status" value="1"/>
</dbReference>
<sequence>MKFFKHTLSIIPYLILVSLKGQVKEVPPTLVSFEKIQLSDKYVSEGASIADIDDDGHLDIIAGSIWWKGPDFKEAFAYAPVKYFPITGPGLEGYSTNFFTFPSHIDGNRWIDILQVGVPGTDSKWVKDPAKISLPLSSVMVEGPTYLNALRNVCHESPAFVDVTGDGRNELLAFSEGRLVLGMPPLNNREDWLALSISEKDPQRFPVYSHGLGAGDINGDGLMDIIEKSGWWEQPEDWDKSTPWIYHEYPFSPGTGGAQMYAFDIDGDGDNDVVTSMDGHGYGLSWFEQIENNAKISFKEHVVMTDRAADNPYGVSFSQLHALEVADIDNDGILDIITGKCYYAHNGRDPGAEDPAVLYWFKTLRHPNGSVELVPYLIDDNSGVGRQFTTGDLNGDGKIDIVTSNKKGVHVFIQE</sequence>
<dbReference type="Proteomes" id="UP000634668">
    <property type="component" value="Unassembled WGS sequence"/>
</dbReference>
<comment type="caution">
    <text evidence="1">The sequence shown here is derived from an EMBL/GenBank/DDBJ whole genome shotgun (WGS) entry which is preliminary data.</text>
</comment>
<dbReference type="Gene3D" id="2.130.10.130">
    <property type="entry name" value="Integrin alpha, N-terminal"/>
    <property type="match status" value="1"/>
</dbReference>
<proteinExistence type="predicted"/>
<dbReference type="SUPFAM" id="SSF69318">
    <property type="entry name" value="Integrin alpha N-terminal domain"/>
    <property type="match status" value="1"/>
</dbReference>
<dbReference type="AlphaFoldDB" id="A0A918J9I3"/>
<evidence type="ECO:0000313" key="2">
    <source>
        <dbReference type="Proteomes" id="UP000634668"/>
    </source>
</evidence>
<reference evidence="1" key="1">
    <citation type="journal article" date="2014" name="Int. J. Syst. Evol. Microbiol.">
        <title>Complete genome sequence of Corynebacterium casei LMG S-19264T (=DSM 44701T), isolated from a smear-ripened cheese.</title>
        <authorList>
            <consortium name="US DOE Joint Genome Institute (JGI-PGF)"/>
            <person name="Walter F."/>
            <person name="Albersmeier A."/>
            <person name="Kalinowski J."/>
            <person name="Ruckert C."/>
        </authorList>
    </citation>
    <scope>NUCLEOTIDE SEQUENCE</scope>
    <source>
        <strain evidence="1">KCTC 12113</strain>
    </source>
</reference>
<organism evidence="1 2">
    <name type="scientific">Arenibacter certesii</name>
    <dbReference type="NCBI Taxonomy" id="228955"/>
    <lineage>
        <taxon>Bacteria</taxon>
        <taxon>Pseudomonadati</taxon>
        <taxon>Bacteroidota</taxon>
        <taxon>Flavobacteriia</taxon>
        <taxon>Flavobacteriales</taxon>
        <taxon>Flavobacteriaceae</taxon>
        <taxon>Arenibacter</taxon>
    </lineage>
</organism>
<evidence type="ECO:0000313" key="1">
    <source>
        <dbReference type="EMBL" id="GGW51611.1"/>
    </source>
</evidence>
<gene>
    <name evidence="1" type="ORF">GCM10007383_38760</name>
</gene>
<evidence type="ECO:0008006" key="3">
    <source>
        <dbReference type="Google" id="ProtNLM"/>
    </source>
</evidence>
<keyword evidence="2" id="KW-1185">Reference proteome</keyword>
<dbReference type="PANTHER" id="PTHR44103:SF1">
    <property type="entry name" value="PROPROTEIN CONVERTASE P"/>
    <property type="match status" value="1"/>
</dbReference>
<dbReference type="EMBL" id="BMWP01000056">
    <property type="protein sequence ID" value="GGW51611.1"/>
    <property type="molecule type" value="Genomic_DNA"/>
</dbReference>
<protein>
    <recommendedName>
        <fullName evidence="3">VCBS repeat-containing protein</fullName>
    </recommendedName>
</protein>
<accession>A0A918J9I3</accession>
<dbReference type="RefSeq" id="WP_051315775.1">
    <property type="nucleotide sequence ID" value="NZ_BMWP01000056.1"/>
</dbReference>
<reference evidence="1" key="2">
    <citation type="submission" date="2020-09" db="EMBL/GenBank/DDBJ databases">
        <authorList>
            <person name="Sun Q."/>
            <person name="Kim S."/>
        </authorList>
    </citation>
    <scope>NUCLEOTIDE SEQUENCE</scope>
    <source>
        <strain evidence="1">KCTC 12113</strain>
    </source>
</reference>
<dbReference type="InterPro" id="IPR028994">
    <property type="entry name" value="Integrin_alpha_N"/>
</dbReference>